<proteinExistence type="predicted"/>
<sequence>MTAPSSASAASPGDARCKAASHGGRLYIGKSHQNSGAPNYVPSGCTSIWMQLTEVHYITHAKACLETSSGRNYRCGPWVYLEDNYAWNRLLPQVRPGDQWQLYLHAQGPGWVRFAFSG</sequence>
<evidence type="ECO:0000313" key="2">
    <source>
        <dbReference type="Proteomes" id="UP000619479"/>
    </source>
</evidence>
<keyword evidence="2" id="KW-1185">Reference proteome</keyword>
<reference evidence="1" key="1">
    <citation type="submission" date="2021-01" db="EMBL/GenBank/DDBJ databases">
        <title>Whole genome shotgun sequence of Actinoplanes cyaneus NBRC 14990.</title>
        <authorList>
            <person name="Komaki H."/>
            <person name="Tamura T."/>
        </authorList>
    </citation>
    <scope>NUCLEOTIDE SEQUENCE</scope>
    <source>
        <strain evidence="1">NBRC 14990</strain>
    </source>
</reference>
<comment type="caution">
    <text evidence="1">The sequence shown here is derived from an EMBL/GenBank/DDBJ whole genome shotgun (WGS) entry which is preliminary data.</text>
</comment>
<gene>
    <name evidence="1" type="ORF">Acy02nite_57920</name>
</gene>
<organism evidence="1 2">
    <name type="scientific">Actinoplanes cyaneus</name>
    <dbReference type="NCBI Taxonomy" id="52696"/>
    <lineage>
        <taxon>Bacteria</taxon>
        <taxon>Bacillati</taxon>
        <taxon>Actinomycetota</taxon>
        <taxon>Actinomycetes</taxon>
        <taxon>Micromonosporales</taxon>
        <taxon>Micromonosporaceae</taxon>
        <taxon>Actinoplanes</taxon>
    </lineage>
</organism>
<dbReference type="Proteomes" id="UP000619479">
    <property type="component" value="Unassembled WGS sequence"/>
</dbReference>
<dbReference type="EMBL" id="BOMH01000041">
    <property type="protein sequence ID" value="GID67911.1"/>
    <property type="molecule type" value="Genomic_DNA"/>
</dbReference>
<dbReference type="AlphaFoldDB" id="A0A919ME74"/>
<protein>
    <submittedName>
        <fullName evidence="1">Uncharacterized protein</fullName>
    </submittedName>
</protein>
<accession>A0A919ME74</accession>
<name>A0A919ME74_9ACTN</name>
<evidence type="ECO:0000313" key="1">
    <source>
        <dbReference type="EMBL" id="GID67911.1"/>
    </source>
</evidence>